<protein>
    <submittedName>
        <fullName evidence="3">BspA family leucine-rich repeat surface protein</fullName>
    </submittedName>
</protein>
<dbReference type="InterPro" id="IPR005046">
    <property type="entry name" value="DUF285"/>
</dbReference>
<evidence type="ECO:0000313" key="3">
    <source>
        <dbReference type="EMBL" id="MBO8466282.1"/>
    </source>
</evidence>
<dbReference type="Pfam" id="PF16378">
    <property type="entry name" value="DUF4988"/>
    <property type="match status" value="1"/>
</dbReference>
<dbReference type="InterPro" id="IPR013783">
    <property type="entry name" value="Ig-like_fold"/>
</dbReference>
<reference evidence="3" key="2">
    <citation type="journal article" date="2021" name="PeerJ">
        <title>Extensive microbial diversity within the chicken gut microbiome revealed by metagenomics and culture.</title>
        <authorList>
            <person name="Gilroy R."/>
            <person name="Ravi A."/>
            <person name="Getino M."/>
            <person name="Pursley I."/>
            <person name="Horton D.L."/>
            <person name="Alikhan N.F."/>
            <person name="Baker D."/>
            <person name="Gharbi K."/>
            <person name="Hall N."/>
            <person name="Watson M."/>
            <person name="Adriaenssens E.M."/>
            <person name="Foster-Nyarko E."/>
            <person name="Jarju S."/>
            <person name="Secka A."/>
            <person name="Antonio M."/>
            <person name="Oren A."/>
            <person name="Chaudhuri R.R."/>
            <person name="La Ragione R."/>
            <person name="Hildebrand F."/>
            <person name="Pallen M.J."/>
        </authorList>
    </citation>
    <scope>NUCLEOTIDE SEQUENCE</scope>
    <source>
        <strain evidence="3">B1-15692</strain>
    </source>
</reference>
<dbReference type="PANTHER" id="PTHR45661:SF3">
    <property type="entry name" value="IG-LIKE DOMAIN-CONTAINING PROTEIN"/>
    <property type="match status" value="1"/>
</dbReference>
<name>A0A9D9I5F6_9BACT</name>
<gene>
    <name evidence="3" type="ORF">IAB99_00775</name>
</gene>
<dbReference type="AlphaFoldDB" id="A0A9D9I5F6"/>
<comment type="caution">
    <text evidence="3">The sequence shown here is derived from an EMBL/GenBank/DDBJ whole genome shotgun (WGS) entry which is preliminary data.</text>
</comment>
<dbReference type="Pfam" id="PF03382">
    <property type="entry name" value="DUF285"/>
    <property type="match status" value="2"/>
</dbReference>
<evidence type="ECO:0000259" key="2">
    <source>
        <dbReference type="Pfam" id="PF16378"/>
    </source>
</evidence>
<dbReference type="Gene3D" id="3.80.10.10">
    <property type="entry name" value="Ribonuclease Inhibitor"/>
    <property type="match status" value="1"/>
</dbReference>
<dbReference type="Gene3D" id="2.60.40.10">
    <property type="entry name" value="Immunoglobulins"/>
    <property type="match status" value="1"/>
</dbReference>
<dbReference type="InterPro" id="IPR053139">
    <property type="entry name" value="Surface_bspA-like"/>
</dbReference>
<feature type="domain" description="DUF4988" evidence="2">
    <location>
        <begin position="20"/>
        <end position="146"/>
    </location>
</feature>
<organism evidence="3 4">
    <name type="scientific">Candidatus Cryptobacteroides faecipullorum</name>
    <dbReference type="NCBI Taxonomy" id="2840764"/>
    <lineage>
        <taxon>Bacteria</taxon>
        <taxon>Pseudomonadati</taxon>
        <taxon>Bacteroidota</taxon>
        <taxon>Bacteroidia</taxon>
        <taxon>Bacteroidales</taxon>
        <taxon>Candidatus Cryptobacteroides</taxon>
    </lineage>
</organism>
<reference evidence="3" key="1">
    <citation type="submission" date="2020-10" db="EMBL/GenBank/DDBJ databases">
        <authorList>
            <person name="Gilroy R."/>
        </authorList>
    </citation>
    <scope>NUCLEOTIDE SEQUENCE</scope>
    <source>
        <strain evidence="3">B1-15692</strain>
    </source>
</reference>
<accession>A0A9D9I5F6</accession>
<evidence type="ECO:0000256" key="1">
    <source>
        <dbReference type="SAM" id="Coils"/>
    </source>
</evidence>
<dbReference type="PANTHER" id="PTHR45661">
    <property type="entry name" value="SURFACE ANTIGEN"/>
    <property type="match status" value="1"/>
</dbReference>
<dbReference type="CDD" id="cd14948">
    <property type="entry name" value="BACON"/>
    <property type="match status" value="1"/>
</dbReference>
<dbReference type="SUPFAM" id="SSF52058">
    <property type="entry name" value="L domain-like"/>
    <property type="match status" value="1"/>
</dbReference>
<sequence>MKKFLLPLLLCLCACSVDELQDRIDGLDERLTALEAQVEAMNTEISGLKSLIEGKQFISGIRTNEDGGFTLELVTDTGVQSEITVQDGADGHSPRIGVADYEGEMYWTLDGEFIEDGEGNYLPVSGKDGITPEFKIEDGMWYVSYGGEWQECGKAQEEAEPSIFKSAVLSDDGKFAYITLQDDTVLTFEVYRQFGILFDSAEGYVEAGASVTVPFVLTGADENTVIETIASSGWTAEVEVDDSMESGSVIVAAPGESSTGKVIVLVNDGGYKTIMRTLTFISGTLNISTSSVEAPATGGVVSVEVETDMEYEVEIPEDAQNWISFVETRSGMRTETVSFQVSANGTGMLRQTEVRLVSSGTVVETILVYQIIDYDKDLLVFRVKAEEYTSSSASKYSNQVYLPLFGEVAVTVNWGDGSREEIQKKVSGATSLIYHEYAEPGTYYVTVGGRAEALKGTNVNKNIAPAITGVIQWGSLGVNSLMDTFKGNTSLTSVPQPEEGAFAAVTTADGMFDGCTSLVSVPENLFASATALTDAGSLFNGCSSLKSVPENLLASCPLVTDVASMFAGCGSLEEVPSGLLSRQTEVTSLANLFKGCSALKTVPEDLFANQSKVKNLGSLFTDCSSLESVPAGLFKNLDAVTAAGTMFKGCSALKTVPEGLFDAFGKVTNISSLFSGCSSLGNLPAGIFRNMSAVTSAGYLYEGCVGMTDFPPIKNMTSLKTVNAMWKDCATLASVPADYFPESVSTGTTTAYMFQNCTSLKTVPEGLFDDFSNVTIITQMFQNCTSLESLPVGIFDNMKKIKTAKNTFEGCSAFTGESPYTIVGDRKIHLYERSADNGFTEITGYDDCFTGCGKMADYTYIPISWGGISDGTTGVPVLELSMVPSEGEEYFRFDISIKGADVKSCRYVLGETETVQSRLEEMGDYEKLCNRYGTAFSSSVIGNINSPEGHTVSSSDNLEPATEYTLVVMAGNVHGNTVETCVAVTGDVPEGEAGYERYIGTWTVTSASSEITGKPQTFTVEIEPYRVNESFRVSGWGITGFGSRDIAPFLMDYSGGNVSVSTYGYYGMYNLYYVYLKYRFKKEDGLYYVWTTDEDLATGTFGDDGTVTIEMSGFTDPASGNTYQVSGMDYFLYSGGKFYEVENMFKPGYTVSDYSIGPYVLTKSGSEQTRARKAASASPAFVELETVSLPVIPVRQGASEVLR</sequence>
<dbReference type="EMBL" id="JADIMH010000006">
    <property type="protein sequence ID" value="MBO8466282.1"/>
    <property type="molecule type" value="Genomic_DNA"/>
</dbReference>
<dbReference type="InterPro" id="IPR032149">
    <property type="entry name" value="DUF4988"/>
</dbReference>
<dbReference type="InterPro" id="IPR032675">
    <property type="entry name" value="LRR_dom_sf"/>
</dbReference>
<evidence type="ECO:0000313" key="4">
    <source>
        <dbReference type="Proteomes" id="UP000823660"/>
    </source>
</evidence>
<dbReference type="Proteomes" id="UP000823660">
    <property type="component" value="Unassembled WGS sequence"/>
</dbReference>
<proteinExistence type="predicted"/>
<dbReference type="InterPro" id="IPR024361">
    <property type="entry name" value="BACON"/>
</dbReference>
<keyword evidence="1" id="KW-0175">Coiled coil</keyword>
<feature type="coiled-coil region" evidence="1">
    <location>
        <begin position="17"/>
        <end position="51"/>
    </location>
</feature>